<protein>
    <recommendedName>
        <fullName evidence="2">C4-type zinc ribbon domain-containing protein</fullName>
    </recommendedName>
</protein>
<reference evidence="4" key="1">
    <citation type="submission" date="2016-10" db="EMBL/GenBank/DDBJ databases">
        <authorList>
            <person name="Varghese N."/>
            <person name="Submissions S."/>
        </authorList>
    </citation>
    <scope>NUCLEOTIDE SEQUENCE [LARGE SCALE GENOMIC DNA]</scope>
    <source>
        <strain evidence="4">DSM 3384</strain>
    </source>
</reference>
<evidence type="ECO:0000259" key="2">
    <source>
        <dbReference type="Pfam" id="PF02591"/>
    </source>
</evidence>
<organism evidence="3 4">
    <name type="scientific">Desulfobacula phenolica</name>
    <dbReference type="NCBI Taxonomy" id="90732"/>
    <lineage>
        <taxon>Bacteria</taxon>
        <taxon>Pseudomonadati</taxon>
        <taxon>Thermodesulfobacteriota</taxon>
        <taxon>Desulfobacteria</taxon>
        <taxon>Desulfobacterales</taxon>
        <taxon>Desulfobacteraceae</taxon>
        <taxon>Desulfobacula</taxon>
    </lineage>
</organism>
<dbReference type="Gene3D" id="1.10.287.1490">
    <property type="match status" value="1"/>
</dbReference>
<dbReference type="RefSeq" id="WP_092231610.1">
    <property type="nucleotide sequence ID" value="NZ_FNLL01000003.1"/>
</dbReference>
<feature type="domain" description="C4-type zinc ribbon" evidence="2">
    <location>
        <begin position="202"/>
        <end position="234"/>
    </location>
</feature>
<gene>
    <name evidence="3" type="ORF">SAMN04487931_103227</name>
</gene>
<accession>A0A1H2EMA9</accession>
<evidence type="ECO:0000256" key="1">
    <source>
        <dbReference type="SAM" id="Coils"/>
    </source>
</evidence>
<dbReference type="Pfam" id="PF02591">
    <property type="entry name" value="Zn_ribbon_9"/>
    <property type="match status" value="1"/>
</dbReference>
<feature type="coiled-coil region" evidence="1">
    <location>
        <begin position="101"/>
        <end position="156"/>
    </location>
</feature>
<evidence type="ECO:0000313" key="3">
    <source>
        <dbReference type="EMBL" id="SDT96257.1"/>
    </source>
</evidence>
<dbReference type="EMBL" id="FNLL01000003">
    <property type="protein sequence ID" value="SDT96257.1"/>
    <property type="molecule type" value="Genomic_DNA"/>
</dbReference>
<keyword evidence="4" id="KW-1185">Reference proteome</keyword>
<evidence type="ECO:0000313" key="4">
    <source>
        <dbReference type="Proteomes" id="UP000199608"/>
    </source>
</evidence>
<name>A0A1H2EMA9_9BACT</name>
<keyword evidence="1" id="KW-0175">Coiled coil</keyword>
<sequence length="239" mass="27996">MNDISKPDIETLVKLQEAETQIFRLKTVLEKVEKEKENLSIRLKQFGNALEDHKENFSSAVKACRDIEMEIQIIDERIVKSNEKLRMVKTNKEYQLFLREVDDNKKRKDALETELLEHLDEKEKMEKIVQENENEYKLLKDQIDAEQNDIDKKSIDDRELLDEYLDRQEEIGKSLDPSLMNRFAKISKMNGGLAVVNVENEVCMGCFMNVPPQLYIEVQRGNSLISCPQCSRILYHINT</sequence>
<dbReference type="AlphaFoldDB" id="A0A1H2EMA9"/>
<proteinExistence type="predicted"/>
<dbReference type="InterPro" id="IPR003743">
    <property type="entry name" value="Zf-RING_7"/>
</dbReference>
<dbReference type="Proteomes" id="UP000199608">
    <property type="component" value="Unassembled WGS sequence"/>
</dbReference>
<feature type="coiled-coil region" evidence="1">
    <location>
        <begin position="15"/>
        <end position="56"/>
    </location>
</feature>